<comment type="caution">
    <text evidence="1">The sequence shown here is derived from an EMBL/GenBank/DDBJ whole genome shotgun (WGS) entry which is preliminary data.</text>
</comment>
<evidence type="ECO:0000313" key="1">
    <source>
        <dbReference type="EMBL" id="KAK8959769.1"/>
    </source>
</evidence>
<organism evidence="1 2">
    <name type="scientific">Platanthera guangdongensis</name>
    <dbReference type="NCBI Taxonomy" id="2320717"/>
    <lineage>
        <taxon>Eukaryota</taxon>
        <taxon>Viridiplantae</taxon>
        <taxon>Streptophyta</taxon>
        <taxon>Embryophyta</taxon>
        <taxon>Tracheophyta</taxon>
        <taxon>Spermatophyta</taxon>
        <taxon>Magnoliopsida</taxon>
        <taxon>Liliopsida</taxon>
        <taxon>Asparagales</taxon>
        <taxon>Orchidaceae</taxon>
        <taxon>Orchidoideae</taxon>
        <taxon>Orchideae</taxon>
        <taxon>Orchidinae</taxon>
        <taxon>Platanthera</taxon>
    </lineage>
</organism>
<protein>
    <submittedName>
        <fullName evidence="1">Uncharacterized protein</fullName>
    </submittedName>
</protein>
<name>A0ABR2M7Y1_9ASPA</name>
<reference evidence="1 2" key="1">
    <citation type="journal article" date="2022" name="Nat. Plants">
        <title>Genomes of leafy and leafless Platanthera orchids illuminate the evolution of mycoheterotrophy.</title>
        <authorList>
            <person name="Li M.H."/>
            <person name="Liu K.W."/>
            <person name="Li Z."/>
            <person name="Lu H.C."/>
            <person name="Ye Q.L."/>
            <person name="Zhang D."/>
            <person name="Wang J.Y."/>
            <person name="Li Y.F."/>
            <person name="Zhong Z.M."/>
            <person name="Liu X."/>
            <person name="Yu X."/>
            <person name="Liu D.K."/>
            <person name="Tu X.D."/>
            <person name="Liu B."/>
            <person name="Hao Y."/>
            <person name="Liao X.Y."/>
            <person name="Jiang Y.T."/>
            <person name="Sun W.H."/>
            <person name="Chen J."/>
            <person name="Chen Y.Q."/>
            <person name="Ai Y."/>
            <person name="Zhai J.W."/>
            <person name="Wu S.S."/>
            <person name="Zhou Z."/>
            <person name="Hsiao Y.Y."/>
            <person name="Wu W.L."/>
            <person name="Chen Y.Y."/>
            <person name="Lin Y.F."/>
            <person name="Hsu J.L."/>
            <person name="Li C.Y."/>
            <person name="Wang Z.W."/>
            <person name="Zhao X."/>
            <person name="Zhong W.Y."/>
            <person name="Ma X.K."/>
            <person name="Ma L."/>
            <person name="Huang J."/>
            <person name="Chen G.Z."/>
            <person name="Huang M.Z."/>
            <person name="Huang L."/>
            <person name="Peng D.H."/>
            <person name="Luo Y.B."/>
            <person name="Zou S.Q."/>
            <person name="Chen S.P."/>
            <person name="Lan S."/>
            <person name="Tsai W.C."/>
            <person name="Van de Peer Y."/>
            <person name="Liu Z.J."/>
        </authorList>
    </citation>
    <scope>NUCLEOTIDE SEQUENCE [LARGE SCALE GENOMIC DNA]</scope>
    <source>
        <strain evidence="1">Lor288</strain>
    </source>
</reference>
<gene>
    <name evidence="1" type="ORF">KSP40_PGU003496</name>
</gene>
<keyword evidence="2" id="KW-1185">Reference proteome</keyword>
<dbReference type="EMBL" id="JBBWWR010000011">
    <property type="protein sequence ID" value="KAK8959769.1"/>
    <property type="molecule type" value="Genomic_DNA"/>
</dbReference>
<sequence length="110" mass="12632">MDIIVFLAYNLILPYGDDGGEVNLAPNPSGTFNVQSSMNKHSDNANFMWPKWTWPLIILLKELTLMEIFMNVLLLDNINQNIGICLACCRRNVLYRSPILWSIRSVVYLI</sequence>
<proteinExistence type="predicted"/>
<accession>A0ABR2M7Y1</accession>
<dbReference type="Proteomes" id="UP001412067">
    <property type="component" value="Unassembled WGS sequence"/>
</dbReference>
<evidence type="ECO:0000313" key="2">
    <source>
        <dbReference type="Proteomes" id="UP001412067"/>
    </source>
</evidence>